<reference evidence="1 2" key="1">
    <citation type="submission" date="2017-01" db="EMBL/GenBank/DDBJ databases">
        <title>Genomic analysis of Xuhuaishuia manganoxidans DY6-4.</title>
        <authorList>
            <person name="Wang X."/>
        </authorList>
    </citation>
    <scope>NUCLEOTIDE SEQUENCE [LARGE SCALE GENOMIC DNA]</scope>
    <source>
        <strain evidence="1 2">DY6-4</strain>
    </source>
</reference>
<accession>A0A2M9DB66</accession>
<accession>A0A1U7DIY7</accession>
<dbReference type="AlphaFoldDB" id="A0A1U7DIY7"/>
<protein>
    <submittedName>
        <fullName evidence="1">Cell envelope biogenesis protein OmpA</fullName>
    </submittedName>
</protein>
<dbReference type="GO" id="GO:0016020">
    <property type="term" value="C:membrane"/>
    <property type="evidence" value="ECO:0007669"/>
    <property type="project" value="UniProtKB-UniRule"/>
</dbReference>
<dbReference type="OrthoDB" id="9790048at2"/>
<dbReference type="PANTHER" id="PTHR30570">
    <property type="entry name" value="PERIPLASMIC PHOSPHATE BINDING COMPONENT OF PHOSPHATE ABC TRANSPORTER"/>
    <property type="match status" value="1"/>
</dbReference>
<proteinExistence type="predicted"/>
<dbReference type="Proteomes" id="UP000187266">
    <property type="component" value="Chromosome"/>
</dbReference>
<dbReference type="EMBL" id="CP019124">
    <property type="protein sequence ID" value="APX89869.1"/>
    <property type="molecule type" value="Genomic_DNA"/>
</dbReference>
<dbReference type="Pfam" id="PF00691">
    <property type="entry name" value="OmpA"/>
    <property type="match status" value="1"/>
</dbReference>
<dbReference type="InterPro" id="IPR006665">
    <property type="entry name" value="OmpA-like"/>
</dbReference>
<dbReference type="Gene3D" id="3.40.190.10">
    <property type="entry name" value="Periplasmic binding protein-like II"/>
    <property type="match status" value="2"/>
</dbReference>
<dbReference type="RefSeq" id="WP_076979890.1">
    <property type="nucleotide sequence ID" value="NZ_CP019124.1"/>
</dbReference>
<dbReference type="InterPro" id="IPR024370">
    <property type="entry name" value="PBP_domain"/>
</dbReference>
<dbReference type="Gene3D" id="3.30.1330.60">
    <property type="entry name" value="OmpA-like domain"/>
    <property type="match status" value="1"/>
</dbReference>
<dbReference type="STRING" id="1267768.BV394_09190"/>
<dbReference type="PANTHER" id="PTHR30570:SF1">
    <property type="entry name" value="PHOSPHATE-BINDING PROTEIN PSTS"/>
    <property type="match status" value="1"/>
</dbReference>
<dbReference type="CDD" id="cd07185">
    <property type="entry name" value="OmpA_C-like"/>
    <property type="match status" value="1"/>
</dbReference>
<keyword evidence="2" id="KW-1185">Reference proteome</keyword>
<dbReference type="SUPFAM" id="SSF103088">
    <property type="entry name" value="OmpA-like"/>
    <property type="match status" value="1"/>
</dbReference>
<sequence length="521" mass="54746">MPNRPFRAALAAAAVASLAIGPAVAQDVTLTSRDGTVDISGTLQSYDGEFYRVDTVYGPLTIDGQGVICNGIGCPDLEAFVAEFALSGSAAMGQVLLPALVDAFARQRGLRLLREVLDESRSRFVLSDPATGTDQARITLRLSSSEEGFADLAAGEADLALSLREIGPEELSVAALAGLGDLSGPRRSLVLALDALVPVVAAANPLRALTPDELAAVFAGEVSDWSALGGAEGPISLHAPAGDSALGQLFAEEVLAPFGKTMSGQARRHADVADLVDAVADDPGAIGLTAWSEMGNTAPLDLRGSCGAVLAAEVATLKSEDYPLSLPLMLYSPARRLPLLAREFIAFFDSSAAELVIRRAGFVDQGIDRTPLARQGARLTNAILGAGGEVPLEELQRLARALRGAERLSTTFRFEGGSSDLDAQSRGNVARLAQAIETGAFDGRQLVFVGFSDGEGGAMPNRAISRRRAEAVRKAVRAEAHTADFSRLKLTVDAFGEALPMACDDSAWGRRVNRRVELWLR</sequence>
<evidence type="ECO:0000313" key="1">
    <source>
        <dbReference type="EMBL" id="APX89869.1"/>
    </source>
</evidence>
<gene>
    <name evidence="1" type="ORF">BV394_09190</name>
</gene>
<dbReference type="Pfam" id="PF12849">
    <property type="entry name" value="PBP_like_2"/>
    <property type="match status" value="1"/>
</dbReference>
<name>A0A1U7DIY7_9RHOB</name>
<evidence type="ECO:0000313" key="2">
    <source>
        <dbReference type="Proteomes" id="UP000187266"/>
    </source>
</evidence>
<dbReference type="InterPro" id="IPR036737">
    <property type="entry name" value="OmpA-like_sf"/>
</dbReference>
<dbReference type="SUPFAM" id="SSF53850">
    <property type="entry name" value="Periplasmic binding protein-like II"/>
    <property type="match status" value="1"/>
</dbReference>
<organism evidence="1 2">
    <name type="scientific">Brevirhabdus pacifica</name>
    <dbReference type="NCBI Taxonomy" id="1267768"/>
    <lineage>
        <taxon>Bacteria</taxon>
        <taxon>Pseudomonadati</taxon>
        <taxon>Pseudomonadota</taxon>
        <taxon>Alphaproteobacteria</taxon>
        <taxon>Rhodobacterales</taxon>
        <taxon>Paracoccaceae</taxon>
        <taxon>Brevirhabdus</taxon>
    </lineage>
</organism>
<dbReference type="PROSITE" id="PS51123">
    <property type="entry name" value="OMPA_2"/>
    <property type="match status" value="1"/>
</dbReference>
<dbReference type="InterPro" id="IPR050811">
    <property type="entry name" value="Phosphate_ABC_transporter"/>
</dbReference>